<dbReference type="HOGENOM" id="CLU_3267016_0_0_4"/>
<name>A0A0E1VW99_BURPE</name>
<dbReference type="Proteomes" id="UP000001812">
    <property type="component" value="Chromosome II"/>
</dbReference>
<gene>
    <name evidence="2" type="ORF">BURPS1710A_A1897</name>
</gene>
<evidence type="ECO:0000313" key="2">
    <source>
        <dbReference type="EMBL" id="EET05205.1"/>
    </source>
</evidence>
<sequence>MAARIGASRRAKRNSPRASRQEDAAPLGVFRGFFLVGGSVP</sequence>
<reference evidence="3" key="1">
    <citation type="submission" date="2007-08" db="EMBL/GenBank/DDBJ databases">
        <title>Annotation of Burkholderia pseudomallei 1710a.</title>
        <authorList>
            <person name="Harkins D.M."/>
            <person name="DeShazer D."/>
            <person name="Woods D.E."/>
            <person name="Brinkac L.M."/>
            <person name="Brown K.A."/>
            <person name="Hung G.C."/>
            <person name="Tuanyok A."/>
            <person name="Zhang B."/>
            <person name="Nierman W.C."/>
        </authorList>
    </citation>
    <scope>NUCLEOTIDE SEQUENCE [LARGE SCALE GENOMIC DNA]</scope>
    <source>
        <strain evidence="3">1710a</strain>
    </source>
</reference>
<evidence type="ECO:0000256" key="1">
    <source>
        <dbReference type="SAM" id="MobiDB-lite"/>
    </source>
</evidence>
<protein>
    <submittedName>
        <fullName evidence="2">Uncharacterized protein</fullName>
    </submittedName>
</protein>
<organism evidence="2 3">
    <name type="scientific">Burkholderia pseudomallei 1710a</name>
    <dbReference type="NCBI Taxonomy" id="320371"/>
    <lineage>
        <taxon>Bacteria</taxon>
        <taxon>Pseudomonadati</taxon>
        <taxon>Pseudomonadota</taxon>
        <taxon>Betaproteobacteria</taxon>
        <taxon>Burkholderiales</taxon>
        <taxon>Burkholderiaceae</taxon>
        <taxon>Burkholderia</taxon>
        <taxon>pseudomallei group</taxon>
    </lineage>
</organism>
<dbReference type="AlphaFoldDB" id="A0A0E1VW99"/>
<feature type="region of interest" description="Disordered" evidence="1">
    <location>
        <begin position="1"/>
        <end position="23"/>
    </location>
</feature>
<evidence type="ECO:0000313" key="3">
    <source>
        <dbReference type="Proteomes" id="UP000001812"/>
    </source>
</evidence>
<dbReference type="EMBL" id="CM000833">
    <property type="protein sequence ID" value="EET05205.1"/>
    <property type="molecule type" value="Genomic_DNA"/>
</dbReference>
<accession>A0A0E1VW99</accession>
<proteinExistence type="predicted"/>
<reference evidence="2 3" key="2">
    <citation type="submission" date="2009-05" db="EMBL/GenBank/DDBJ databases">
        <authorList>
            <person name="Harkins D.M."/>
            <person name="DeShazer D."/>
            <person name="Woods D.E."/>
            <person name="Brinkac L.M."/>
            <person name="Brown K.A."/>
            <person name="Hung G.C."/>
            <person name="Tuanyok A."/>
            <person name="Zhang B."/>
            <person name="Nierman W.C."/>
        </authorList>
    </citation>
    <scope>NUCLEOTIDE SEQUENCE [LARGE SCALE GENOMIC DNA]</scope>
    <source>
        <strain evidence="2 3">1710a</strain>
    </source>
</reference>